<evidence type="ECO:0008006" key="3">
    <source>
        <dbReference type="Google" id="ProtNLM"/>
    </source>
</evidence>
<sequence>MQPILINTIVMLGEPAFDQRRFVQELAQASVTIDGVELRQELLPVEAEERQAFFLELLETGTHKQWQYFYSVPQSLFTATGLNPLLEEWLQEAAAFHAKNVKVNIGDLAGIPLANKEQLLALLQRYQVNLTIENDQTEANGRYKPVAEALAAVKAAELPLGYTFDVGNWLVMKEDLAQAYETLAPQTTVLHLKNIDDAGQTTLLDDGSVQWQSYLLPEIPVVLEYPMAFTEIAAEVAKLRQALQ</sequence>
<dbReference type="SUPFAM" id="SSF51658">
    <property type="entry name" value="Xylose isomerase-like"/>
    <property type="match status" value="1"/>
</dbReference>
<evidence type="ECO:0000313" key="1">
    <source>
        <dbReference type="EMBL" id="MEO1781110.1"/>
    </source>
</evidence>
<reference evidence="1" key="1">
    <citation type="submission" date="2016-06" db="EMBL/GenBank/DDBJ databases">
        <authorList>
            <person name="Van Tyne D."/>
        </authorList>
    </citation>
    <scope>NUCLEOTIDE SEQUENCE</scope>
    <source>
        <strain evidence="1">JM9A</strain>
    </source>
</reference>
<dbReference type="Proteomes" id="UP001429357">
    <property type="component" value="Unassembled WGS sequence"/>
</dbReference>
<name>A0ABV0EZ69_9ENTE</name>
<keyword evidence="2" id="KW-1185">Reference proteome</keyword>
<organism evidence="1 2">
    <name type="scientific">Enterococcus diestrammenae</name>
    <dbReference type="NCBI Taxonomy" id="1155073"/>
    <lineage>
        <taxon>Bacteria</taxon>
        <taxon>Bacillati</taxon>
        <taxon>Bacillota</taxon>
        <taxon>Bacilli</taxon>
        <taxon>Lactobacillales</taxon>
        <taxon>Enterococcaceae</taxon>
        <taxon>Enterococcus</taxon>
    </lineage>
</organism>
<dbReference type="InterPro" id="IPR036237">
    <property type="entry name" value="Xyl_isomerase-like_sf"/>
</dbReference>
<proteinExistence type="predicted"/>
<dbReference type="RefSeq" id="WP_161870721.1">
    <property type="nucleotide sequence ID" value="NZ_MAEI02000001.1"/>
</dbReference>
<dbReference type="EMBL" id="MAEI02000001">
    <property type="protein sequence ID" value="MEO1781110.1"/>
    <property type="molecule type" value="Genomic_DNA"/>
</dbReference>
<evidence type="ECO:0000313" key="2">
    <source>
        <dbReference type="Proteomes" id="UP001429357"/>
    </source>
</evidence>
<gene>
    <name evidence="1" type="ORF">BAU18_000689</name>
</gene>
<comment type="caution">
    <text evidence="1">The sequence shown here is derived from an EMBL/GenBank/DDBJ whole genome shotgun (WGS) entry which is preliminary data.</text>
</comment>
<accession>A0ABV0EZ69</accession>
<protein>
    <recommendedName>
        <fullName evidence="3">Xylose isomerase-like TIM barrel domain-containing protein</fullName>
    </recommendedName>
</protein>
<dbReference type="Gene3D" id="3.20.20.150">
    <property type="entry name" value="Divalent-metal-dependent TIM barrel enzymes"/>
    <property type="match status" value="1"/>
</dbReference>
<reference evidence="1" key="2">
    <citation type="submission" date="2024-02" db="EMBL/GenBank/DDBJ databases">
        <title>The Genome Sequence of Enterococcus diestrammenae JM9A.</title>
        <authorList>
            <person name="Earl A."/>
            <person name="Manson A."/>
            <person name="Gilmore M."/>
            <person name="Sanders J."/>
            <person name="Shea T."/>
            <person name="Howe W."/>
            <person name="Livny J."/>
            <person name="Cuomo C."/>
            <person name="Neafsey D."/>
            <person name="Birren B."/>
        </authorList>
    </citation>
    <scope>NUCLEOTIDE SEQUENCE</scope>
    <source>
        <strain evidence="1">JM9A</strain>
    </source>
</reference>